<comment type="caution">
    <text evidence="9">The sequence shown here is derived from an EMBL/GenBank/DDBJ whole genome shotgun (WGS) entry which is preliminary data.</text>
</comment>
<dbReference type="PROSITE" id="PS50071">
    <property type="entry name" value="HOMEOBOX_2"/>
    <property type="match status" value="1"/>
</dbReference>
<sequence length="225" mass="25348">MDRTGGGRGEFGHPGDTGRGRHDSAAPKSFLIRDILGDREDGSTTESLYLERWQGLLQTRLRDCRPPTPTVRPALSVSGSVPAPSDPGSVGVPVPVYLRTRQEEIGDSCTGGRRGRRSRTVFTEPQLLGLERRFTAQKYLSTTDRMELARSLALTQMQVKTWYQNRRMKWKKQCDRGPRSVGRVELPEVYLQLSRELPELPELRAGDWNWRACAPEPFSNHACIA</sequence>
<dbReference type="GO" id="GO:0000981">
    <property type="term" value="F:DNA-binding transcription factor activity, RNA polymerase II-specific"/>
    <property type="evidence" value="ECO:0007669"/>
    <property type="project" value="InterPro"/>
</dbReference>
<dbReference type="AlphaFoldDB" id="A0A6A4WQL8"/>
<gene>
    <name evidence="9" type="primary">barx1</name>
    <name evidence="9" type="ORF">FJT64_023821</name>
</gene>
<keyword evidence="2 5" id="KW-0238">DNA-binding</keyword>
<dbReference type="GO" id="GO:0003677">
    <property type="term" value="F:DNA binding"/>
    <property type="evidence" value="ECO:0007669"/>
    <property type="project" value="UniProtKB-UniRule"/>
</dbReference>
<dbReference type="PANTHER" id="PTHR24333">
    <property type="entry name" value="HOMEO BOX HB9 LIKE A-RELATED"/>
    <property type="match status" value="1"/>
</dbReference>
<accession>A0A6A4WQL8</accession>
<evidence type="ECO:0000256" key="3">
    <source>
        <dbReference type="ARBA" id="ARBA00023155"/>
    </source>
</evidence>
<dbReference type="PROSITE" id="PS00027">
    <property type="entry name" value="HOMEOBOX_1"/>
    <property type="match status" value="1"/>
</dbReference>
<dbReference type="SMART" id="SM00389">
    <property type="entry name" value="HOX"/>
    <property type="match status" value="1"/>
</dbReference>
<dbReference type="InterPro" id="IPR009057">
    <property type="entry name" value="Homeodomain-like_sf"/>
</dbReference>
<keyword evidence="4 5" id="KW-0539">Nucleus</keyword>
<dbReference type="InterPro" id="IPR020479">
    <property type="entry name" value="HD_metazoa"/>
</dbReference>
<dbReference type="InterPro" id="IPR001356">
    <property type="entry name" value="HD"/>
</dbReference>
<reference evidence="9 10" key="1">
    <citation type="submission" date="2019-07" db="EMBL/GenBank/DDBJ databases">
        <title>Draft genome assembly of a fouling barnacle, Amphibalanus amphitrite (Darwin, 1854): The first reference genome for Thecostraca.</title>
        <authorList>
            <person name="Kim W."/>
        </authorList>
    </citation>
    <scope>NUCLEOTIDE SEQUENCE [LARGE SCALE GENOMIC DNA]</scope>
    <source>
        <strain evidence="9">SNU_AA5</strain>
        <tissue evidence="9">Soma without cirri and trophi</tissue>
    </source>
</reference>
<evidence type="ECO:0000256" key="5">
    <source>
        <dbReference type="PROSITE-ProRule" id="PRU00108"/>
    </source>
</evidence>
<keyword evidence="3 5" id="KW-0371">Homeobox</keyword>
<feature type="DNA-binding region" description="Homeobox" evidence="5">
    <location>
        <begin position="115"/>
        <end position="174"/>
    </location>
</feature>
<dbReference type="SUPFAM" id="SSF46689">
    <property type="entry name" value="Homeodomain-like"/>
    <property type="match status" value="1"/>
</dbReference>
<dbReference type="Gene3D" id="1.10.10.60">
    <property type="entry name" value="Homeodomain-like"/>
    <property type="match status" value="1"/>
</dbReference>
<feature type="compositionally biased region" description="Low complexity" evidence="7">
    <location>
        <begin position="76"/>
        <end position="88"/>
    </location>
</feature>
<keyword evidence="10" id="KW-1185">Reference proteome</keyword>
<evidence type="ECO:0000259" key="8">
    <source>
        <dbReference type="PROSITE" id="PS50071"/>
    </source>
</evidence>
<feature type="compositionally biased region" description="Basic and acidic residues" evidence="7">
    <location>
        <begin position="1"/>
        <end position="25"/>
    </location>
</feature>
<dbReference type="Proteomes" id="UP000440578">
    <property type="component" value="Unassembled WGS sequence"/>
</dbReference>
<dbReference type="InterPro" id="IPR017970">
    <property type="entry name" value="Homeobox_CS"/>
</dbReference>
<dbReference type="EMBL" id="VIIS01000853">
    <property type="protein sequence ID" value="KAF0304361.1"/>
    <property type="molecule type" value="Genomic_DNA"/>
</dbReference>
<dbReference type="PANTHER" id="PTHR24333:SF11">
    <property type="entry name" value="HOMEOBOX PROTEIN BARH-LIKE 1B"/>
    <property type="match status" value="1"/>
</dbReference>
<feature type="region of interest" description="Disordered" evidence="7">
    <location>
        <begin position="64"/>
        <end position="88"/>
    </location>
</feature>
<evidence type="ECO:0000256" key="2">
    <source>
        <dbReference type="ARBA" id="ARBA00023125"/>
    </source>
</evidence>
<evidence type="ECO:0000313" key="10">
    <source>
        <dbReference type="Proteomes" id="UP000440578"/>
    </source>
</evidence>
<proteinExistence type="predicted"/>
<evidence type="ECO:0000313" key="9">
    <source>
        <dbReference type="EMBL" id="KAF0304361.1"/>
    </source>
</evidence>
<evidence type="ECO:0000256" key="1">
    <source>
        <dbReference type="ARBA" id="ARBA00004123"/>
    </source>
</evidence>
<feature type="region of interest" description="Disordered" evidence="7">
    <location>
        <begin position="1"/>
        <end position="26"/>
    </location>
</feature>
<name>A0A6A4WQL8_AMPAM</name>
<evidence type="ECO:0000256" key="4">
    <source>
        <dbReference type="ARBA" id="ARBA00023242"/>
    </source>
</evidence>
<feature type="domain" description="Homeobox" evidence="8">
    <location>
        <begin position="113"/>
        <end position="173"/>
    </location>
</feature>
<evidence type="ECO:0000256" key="7">
    <source>
        <dbReference type="SAM" id="MobiDB-lite"/>
    </source>
</evidence>
<evidence type="ECO:0000256" key="6">
    <source>
        <dbReference type="RuleBase" id="RU000682"/>
    </source>
</evidence>
<comment type="subcellular location">
    <subcellularLocation>
        <location evidence="1 5 6">Nucleus</location>
    </subcellularLocation>
</comment>
<dbReference type="GO" id="GO:0005634">
    <property type="term" value="C:nucleus"/>
    <property type="evidence" value="ECO:0007669"/>
    <property type="project" value="UniProtKB-SubCell"/>
</dbReference>
<dbReference type="OrthoDB" id="6159439at2759"/>
<dbReference type="PRINTS" id="PR00024">
    <property type="entry name" value="HOMEOBOX"/>
</dbReference>
<dbReference type="CDD" id="cd00086">
    <property type="entry name" value="homeodomain"/>
    <property type="match status" value="1"/>
</dbReference>
<protein>
    <submittedName>
        <fullName evidence="9">Homeobox protein BarH-like 1</fullName>
    </submittedName>
</protein>
<dbReference type="Pfam" id="PF00046">
    <property type="entry name" value="Homeodomain"/>
    <property type="match status" value="1"/>
</dbReference>
<organism evidence="9 10">
    <name type="scientific">Amphibalanus amphitrite</name>
    <name type="common">Striped barnacle</name>
    <name type="synonym">Balanus amphitrite</name>
    <dbReference type="NCBI Taxonomy" id="1232801"/>
    <lineage>
        <taxon>Eukaryota</taxon>
        <taxon>Metazoa</taxon>
        <taxon>Ecdysozoa</taxon>
        <taxon>Arthropoda</taxon>
        <taxon>Crustacea</taxon>
        <taxon>Multicrustacea</taxon>
        <taxon>Cirripedia</taxon>
        <taxon>Thoracica</taxon>
        <taxon>Thoracicalcarea</taxon>
        <taxon>Balanomorpha</taxon>
        <taxon>Balanoidea</taxon>
        <taxon>Balanidae</taxon>
        <taxon>Amphibalaninae</taxon>
        <taxon>Amphibalanus</taxon>
    </lineage>
</organism>
<dbReference type="InterPro" id="IPR050848">
    <property type="entry name" value="Homeobox_TF"/>
</dbReference>